<dbReference type="PANTHER" id="PTHR10997">
    <property type="entry name" value="IMPORTIN-7, 8, 11"/>
    <property type="match status" value="1"/>
</dbReference>
<dbReference type="Pfam" id="PF03810">
    <property type="entry name" value="IBN_N"/>
    <property type="match status" value="1"/>
</dbReference>
<dbReference type="GO" id="GO:0031267">
    <property type="term" value="F:small GTPase binding"/>
    <property type="evidence" value="ECO:0007669"/>
    <property type="project" value="InterPro"/>
</dbReference>
<evidence type="ECO:0000256" key="3">
    <source>
        <dbReference type="ARBA" id="ARBA00023242"/>
    </source>
</evidence>
<evidence type="ECO:0000313" key="5">
    <source>
        <dbReference type="EMBL" id="KAG9984247.1"/>
    </source>
</evidence>
<protein>
    <recommendedName>
        <fullName evidence="4">Importin N-terminal domain-containing protein</fullName>
    </recommendedName>
</protein>
<dbReference type="Gene3D" id="1.25.10.10">
    <property type="entry name" value="Leucine-rich Repeat Variant"/>
    <property type="match status" value="1"/>
</dbReference>
<dbReference type="PANTHER" id="PTHR10997:SF9">
    <property type="entry name" value="IMPORTIN-9"/>
    <property type="match status" value="1"/>
</dbReference>
<dbReference type="SMART" id="SM00913">
    <property type="entry name" value="IBN_N"/>
    <property type="match status" value="1"/>
</dbReference>
<keyword evidence="6" id="KW-1185">Reference proteome</keyword>
<dbReference type="GO" id="GO:0006606">
    <property type="term" value="P:protein import into nucleus"/>
    <property type="evidence" value="ECO:0007669"/>
    <property type="project" value="TreeGrafter"/>
</dbReference>
<reference evidence="5" key="1">
    <citation type="journal article" date="2021" name="J Fungi (Basel)">
        <title>Virulence traits and population genomics of the black yeast Aureobasidium melanogenum.</title>
        <authorList>
            <person name="Cernosa A."/>
            <person name="Sun X."/>
            <person name="Gostincar C."/>
            <person name="Fang C."/>
            <person name="Gunde-Cimerman N."/>
            <person name="Song Z."/>
        </authorList>
    </citation>
    <scope>NUCLEOTIDE SEQUENCE</scope>
    <source>
        <strain evidence="5">EXF-9298</strain>
    </source>
</reference>
<organism evidence="5 6">
    <name type="scientific">Aureobasidium melanogenum</name>
    <name type="common">Aureobasidium pullulans var. melanogenum</name>
    <dbReference type="NCBI Taxonomy" id="46634"/>
    <lineage>
        <taxon>Eukaryota</taxon>
        <taxon>Fungi</taxon>
        <taxon>Dikarya</taxon>
        <taxon>Ascomycota</taxon>
        <taxon>Pezizomycotina</taxon>
        <taxon>Dothideomycetes</taxon>
        <taxon>Dothideomycetidae</taxon>
        <taxon>Dothideales</taxon>
        <taxon>Saccotheciaceae</taxon>
        <taxon>Aureobasidium</taxon>
    </lineage>
</organism>
<evidence type="ECO:0000256" key="2">
    <source>
        <dbReference type="ARBA" id="ARBA00022448"/>
    </source>
</evidence>
<reference evidence="5" key="2">
    <citation type="submission" date="2021-08" db="EMBL/GenBank/DDBJ databases">
        <authorList>
            <person name="Gostincar C."/>
            <person name="Sun X."/>
            <person name="Song Z."/>
            <person name="Gunde-Cimerman N."/>
        </authorList>
    </citation>
    <scope>NUCLEOTIDE SEQUENCE</scope>
    <source>
        <strain evidence="5">EXF-9298</strain>
    </source>
</reference>
<dbReference type="AlphaFoldDB" id="A0A9P8JXM6"/>
<accession>A0A9P8JXM6</accession>
<dbReference type="EMBL" id="JAHFXS010000515">
    <property type="protein sequence ID" value="KAG9984247.1"/>
    <property type="molecule type" value="Genomic_DNA"/>
</dbReference>
<dbReference type="SUPFAM" id="SSF48371">
    <property type="entry name" value="ARM repeat"/>
    <property type="match status" value="1"/>
</dbReference>
<evidence type="ECO:0000256" key="1">
    <source>
        <dbReference type="ARBA" id="ARBA00004123"/>
    </source>
</evidence>
<feature type="non-terminal residue" evidence="5">
    <location>
        <position position="116"/>
    </location>
</feature>
<dbReference type="GO" id="GO:0005635">
    <property type="term" value="C:nuclear envelope"/>
    <property type="evidence" value="ECO:0007669"/>
    <property type="project" value="TreeGrafter"/>
</dbReference>
<dbReference type="InterPro" id="IPR001494">
    <property type="entry name" value="Importin-beta_N"/>
</dbReference>
<comment type="subcellular location">
    <subcellularLocation>
        <location evidence="1">Nucleus</location>
    </subcellularLocation>
</comment>
<dbReference type="PROSITE" id="PS50166">
    <property type="entry name" value="IMPORTIN_B_NT"/>
    <property type="match status" value="1"/>
</dbReference>
<gene>
    <name evidence="5" type="ORF">KCU98_g5553</name>
</gene>
<name>A0A9P8JXM6_AURME</name>
<dbReference type="GO" id="GO:0005829">
    <property type="term" value="C:cytosol"/>
    <property type="evidence" value="ECO:0007669"/>
    <property type="project" value="TreeGrafter"/>
</dbReference>
<feature type="domain" description="Importin N-terminal" evidence="4">
    <location>
        <begin position="23"/>
        <end position="100"/>
    </location>
</feature>
<proteinExistence type="predicted"/>
<dbReference type="Proteomes" id="UP000729357">
    <property type="component" value="Unassembled WGS sequence"/>
</dbReference>
<sequence>MEQQIVQLLHDTQSPNHAPRRNAELQLRQLYTNPTFAPTLIAVATHQSIDLPIRQAALLFLKQFVQQVWSPQFEEFKGEMLVSVQDRAKLRQALLDLATDAHQERKIKSAASIVVS</sequence>
<keyword evidence="3" id="KW-0539">Nucleus</keyword>
<evidence type="ECO:0000313" key="6">
    <source>
        <dbReference type="Proteomes" id="UP000729357"/>
    </source>
</evidence>
<comment type="caution">
    <text evidence="5">The sequence shown here is derived from an EMBL/GenBank/DDBJ whole genome shotgun (WGS) entry which is preliminary data.</text>
</comment>
<keyword evidence="2" id="KW-0813">Transport</keyword>
<evidence type="ECO:0000259" key="4">
    <source>
        <dbReference type="PROSITE" id="PS50166"/>
    </source>
</evidence>
<dbReference type="InterPro" id="IPR016024">
    <property type="entry name" value="ARM-type_fold"/>
</dbReference>
<dbReference type="InterPro" id="IPR011989">
    <property type="entry name" value="ARM-like"/>
</dbReference>